<dbReference type="SUPFAM" id="SSF109998">
    <property type="entry name" value="Triger factor/SurA peptide-binding domain-like"/>
    <property type="match status" value="1"/>
</dbReference>
<accession>A0A433X6D9</accession>
<gene>
    <name evidence="1" type="ORF">EJP77_12795</name>
</gene>
<dbReference type="RefSeq" id="WP_127199644.1">
    <property type="nucleotide sequence ID" value="NZ_RZNX01000005.1"/>
</dbReference>
<dbReference type="InterPro" id="IPR027304">
    <property type="entry name" value="Trigger_fact/SurA_dom_sf"/>
</dbReference>
<evidence type="ECO:0000313" key="2">
    <source>
        <dbReference type="Proteomes" id="UP000272464"/>
    </source>
</evidence>
<name>A0A433X6D9_9BACL</name>
<dbReference type="AlphaFoldDB" id="A0A433X6D9"/>
<dbReference type="EMBL" id="RZNX01000005">
    <property type="protein sequence ID" value="RUT29697.1"/>
    <property type="molecule type" value="Genomic_DNA"/>
</dbReference>
<dbReference type="Proteomes" id="UP000272464">
    <property type="component" value="Unassembled WGS sequence"/>
</dbReference>
<evidence type="ECO:0008006" key="3">
    <source>
        <dbReference type="Google" id="ProtNLM"/>
    </source>
</evidence>
<protein>
    <recommendedName>
        <fullName evidence="3">SurA N-terminal domain-containing protein</fullName>
    </recommendedName>
</protein>
<evidence type="ECO:0000313" key="1">
    <source>
        <dbReference type="EMBL" id="RUT29697.1"/>
    </source>
</evidence>
<organism evidence="1 2">
    <name type="scientific">Paenibacillus zeisoli</name>
    <dbReference type="NCBI Taxonomy" id="2496267"/>
    <lineage>
        <taxon>Bacteria</taxon>
        <taxon>Bacillati</taxon>
        <taxon>Bacillota</taxon>
        <taxon>Bacilli</taxon>
        <taxon>Bacillales</taxon>
        <taxon>Paenibacillaceae</taxon>
        <taxon>Paenibacillus</taxon>
    </lineage>
</organism>
<keyword evidence="2" id="KW-1185">Reference proteome</keyword>
<sequence>MKIRYIFALTASLIITAITSSIIYSGSNDVWVPKETIKREFADLKKSLDEPQDSMPKLVIGKNIEISQKQFKFYKRNYELTGELTSNQQGITSQSKLNDSDLIDNLVKEELAVNYAKTLGITVSEEEISEEVSRNQEAIDNPDTDKGNELIKELMKNRIKITGLTKEQFWKSKETRYEYEKEIFLGKLGIKLIEEKKINESSEMNAFGDSLLADYKKQNTINYDALIK</sequence>
<dbReference type="OrthoDB" id="2660811at2"/>
<comment type="caution">
    <text evidence="1">The sequence shown here is derived from an EMBL/GenBank/DDBJ whole genome shotgun (WGS) entry which is preliminary data.</text>
</comment>
<reference evidence="1 2" key="1">
    <citation type="submission" date="2018-12" db="EMBL/GenBank/DDBJ databases">
        <authorList>
            <person name="Sun L."/>
            <person name="Chen Z."/>
        </authorList>
    </citation>
    <scope>NUCLEOTIDE SEQUENCE [LARGE SCALE GENOMIC DNA]</scope>
    <source>
        <strain evidence="1 2">3-5-3</strain>
    </source>
</reference>
<proteinExistence type="predicted"/>